<feature type="compositionally biased region" description="Polar residues" evidence="1">
    <location>
        <begin position="129"/>
        <end position="147"/>
    </location>
</feature>
<organism evidence="2 3">
    <name type="scientific">Pleuronectes platessa</name>
    <name type="common">European plaice</name>
    <dbReference type="NCBI Taxonomy" id="8262"/>
    <lineage>
        <taxon>Eukaryota</taxon>
        <taxon>Metazoa</taxon>
        <taxon>Chordata</taxon>
        <taxon>Craniata</taxon>
        <taxon>Vertebrata</taxon>
        <taxon>Euteleostomi</taxon>
        <taxon>Actinopterygii</taxon>
        <taxon>Neopterygii</taxon>
        <taxon>Teleostei</taxon>
        <taxon>Neoteleostei</taxon>
        <taxon>Acanthomorphata</taxon>
        <taxon>Carangaria</taxon>
        <taxon>Pleuronectiformes</taxon>
        <taxon>Pleuronectoidei</taxon>
        <taxon>Pleuronectidae</taxon>
        <taxon>Pleuronectes</taxon>
    </lineage>
</organism>
<evidence type="ECO:0000313" key="3">
    <source>
        <dbReference type="Proteomes" id="UP001153269"/>
    </source>
</evidence>
<dbReference type="AlphaFoldDB" id="A0A9N7YG72"/>
<evidence type="ECO:0000256" key="1">
    <source>
        <dbReference type="SAM" id="MobiDB-lite"/>
    </source>
</evidence>
<feature type="compositionally biased region" description="Basic residues" evidence="1">
    <location>
        <begin position="41"/>
        <end position="50"/>
    </location>
</feature>
<proteinExistence type="predicted"/>
<dbReference type="Proteomes" id="UP001153269">
    <property type="component" value="Unassembled WGS sequence"/>
</dbReference>
<evidence type="ECO:0000313" key="2">
    <source>
        <dbReference type="EMBL" id="CAB1425417.1"/>
    </source>
</evidence>
<gene>
    <name evidence="2" type="ORF">PLEPLA_LOCUS13347</name>
</gene>
<sequence length="147" mass="16785">MARGSEHFFILSVSNLVEFPRRWREAGFTTAAEEEVPTRPPGRRSSRRRSNGFVKGGEQRATVEYLTVKRREKVELGVNLSLQEADGWMKDGEEKECGVGGGFEHYDAEESIKMNKMFHLDELLRCTRATPQKKTQPDPNLSVLKSR</sequence>
<name>A0A9N7YG72_PLEPL</name>
<feature type="region of interest" description="Disordered" evidence="1">
    <location>
        <begin position="31"/>
        <end position="56"/>
    </location>
</feature>
<dbReference type="EMBL" id="CADEAL010000802">
    <property type="protein sequence ID" value="CAB1425417.1"/>
    <property type="molecule type" value="Genomic_DNA"/>
</dbReference>
<comment type="caution">
    <text evidence="2">The sequence shown here is derived from an EMBL/GenBank/DDBJ whole genome shotgun (WGS) entry which is preliminary data.</text>
</comment>
<accession>A0A9N7YG72</accession>
<reference evidence="2" key="1">
    <citation type="submission" date="2020-03" db="EMBL/GenBank/DDBJ databases">
        <authorList>
            <person name="Weist P."/>
        </authorList>
    </citation>
    <scope>NUCLEOTIDE SEQUENCE</scope>
</reference>
<keyword evidence="3" id="KW-1185">Reference proteome</keyword>
<protein>
    <submittedName>
        <fullName evidence="2">Uncharacterized protein</fullName>
    </submittedName>
</protein>
<feature type="region of interest" description="Disordered" evidence="1">
    <location>
        <begin position="128"/>
        <end position="147"/>
    </location>
</feature>